<keyword evidence="3" id="KW-0143">Chaperone</keyword>
<evidence type="ECO:0000313" key="8">
    <source>
        <dbReference type="Proteomes" id="UP001300502"/>
    </source>
</evidence>
<dbReference type="PRINTS" id="PR00301">
    <property type="entry name" value="HEATSHOCK70"/>
</dbReference>
<dbReference type="GO" id="GO:0034663">
    <property type="term" value="C:endoplasmic reticulum chaperone complex"/>
    <property type="evidence" value="ECO:0007669"/>
    <property type="project" value="TreeGrafter"/>
</dbReference>
<evidence type="ECO:0000256" key="6">
    <source>
        <dbReference type="SAM" id="SignalP"/>
    </source>
</evidence>
<accession>A0AAV9IN47</accession>
<dbReference type="PANTHER" id="PTHR45639">
    <property type="entry name" value="HSC70CB, ISOFORM G-RELATED"/>
    <property type="match status" value="1"/>
</dbReference>
<keyword evidence="2" id="KW-0067">ATP-binding</keyword>
<sequence length="815" mass="93040">MSTSIPPPSTATCRILFYLVFLLLLFHGTQVQSSILGIDLGSEYLKVAKLQPGTGVSVVHNDQSKRKTPCVLSFLPDGSIVFGDLAVASTVKYPNQTVVHPLDYLQRWEEPDGLLYRQGLSHNAQMVALFLKQAFKIANTTPSATTTALVIPAWMDMEQRRNMLFACELLDASSVALIHSNTANAISYMLEWMSRTQEQQVSSLQRTILLIDMGATSATATIVSIARNNGKNSSNYSDSGKNRTSRYHFKVHSHVWDKSVGGQYMDESIADWIFHKAIASREEKDEKKYNMSEKSRIRLLQEAKRIKEILSVNQETVANIDNIFDSMDIQIPIYRHEIESMFSSYRDALHRLIHHSLLLAHLSKVDAIVPFGGTTRIPLIQDALKQSSFPLNRNIHADEAAAYGATYFAASLKMRSSTLEIEEWQTFDVWMQIRGTNSSLLWNASLFHVGDSLPITQQVVLSHPTTDLHIHLYAFRNASLASLLENRKDATMTNHSWYPWLGNATFHVALDKEEEDNHHHHGGCDSSLVRIEIGMNLQGFLSPPELEWICTNSSVKEQRRKPLQAVLLEDHSPWLWIPHRNRSSSLDSLQSQLEERQEKDVMVRQYSDKCNELESRILLYRQRLRNPSHEWNVYASETEIKKLLEYLDALEDWVVEQSTSRHPFTTLTKDNPTGLMRQKEQALEERILPIQKRVEANQQIQKAIEQLNSTLILAKQLAVQEERNLTSSSTVVPLQSLVDRWETWLNHRWKEYTEKEPFDDSRIQLVDIEQCNAATQTIWNEIAKLYRTKTTTTTTTTIGEKENSSNATTTAHDEL</sequence>
<keyword evidence="4" id="KW-0175">Coiled coil</keyword>
<feature type="compositionally biased region" description="Polar residues" evidence="5">
    <location>
        <begin position="804"/>
        <end position="815"/>
    </location>
</feature>
<proteinExistence type="predicted"/>
<dbReference type="InterPro" id="IPR043129">
    <property type="entry name" value="ATPase_NBD"/>
</dbReference>
<evidence type="ECO:0008006" key="9">
    <source>
        <dbReference type="Google" id="ProtNLM"/>
    </source>
</evidence>
<keyword evidence="1" id="KW-0547">Nucleotide-binding</keyword>
<feature type="region of interest" description="Disordered" evidence="5">
    <location>
        <begin position="791"/>
        <end position="815"/>
    </location>
</feature>
<evidence type="ECO:0000256" key="4">
    <source>
        <dbReference type="SAM" id="Coils"/>
    </source>
</evidence>
<dbReference type="EMBL" id="JANCYU010000069">
    <property type="protein sequence ID" value="KAK4528784.1"/>
    <property type="molecule type" value="Genomic_DNA"/>
</dbReference>
<reference evidence="7 8" key="1">
    <citation type="submission" date="2022-07" db="EMBL/GenBank/DDBJ databases">
        <title>Genome-wide signatures of adaptation to extreme environments.</title>
        <authorList>
            <person name="Cho C.H."/>
            <person name="Yoon H.S."/>
        </authorList>
    </citation>
    <scope>NUCLEOTIDE SEQUENCE [LARGE SCALE GENOMIC DNA]</scope>
    <source>
        <strain evidence="7 8">108.79 E11</strain>
    </source>
</reference>
<dbReference type="SUPFAM" id="SSF53067">
    <property type="entry name" value="Actin-like ATPase domain"/>
    <property type="match status" value="2"/>
</dbReference>
<dbReference type="Pfam" id="PF00012">
    <property type="entry name" value="HSP70"/>
    <property type="match status" value="2"/>
</dbReference>
<dbReference type="Proteomes" id="UP001300502">
    <property type="component" value="Unassembled WGS sequence"/>
</dbReference>
<dbReference type="PANTHER" id="PTHR45639:SF3">
    <property type="entry name" value="HYPOXIA UP-REGULATED PROTEIN 1"/>
    <property type="match status" value="1"/>
</dbReference>
<dbReference type="AlphaFoldDB" id="A0AAV9IN47"/>
<evidence type="ECO:0000256" key="3">
    <source>
        <dbReference type="ARBA" id="ARBA00023186"/>
    </source>
</evidence>
<dbReference type="GO" id="GO:0140662">
    <property type="term" value="F:ATP-dependent protein folding chaperone"/>
    <property type="evidence" value="ECO:0007669"/>
    <property type="project" value="InterPro"/>
</dbReference>
<dbReference type="GO" id="GO:0005524">
    <property type="term" value="F:ATP binding"/>
    <property type="evidence" value="ECO:0007669"/>
    <property type="project" value="UniProtKB-KW"/>
</dbReference>
<keyword evidence="6" id="KW-0732">Signal</keyword>
<dbReference type="GO" id="GO:0030968">
    <property type="term" value="P:endoplasmic reticulum unfolded protein response"/>
    <property type="evidence" value="ECO:0007669"/>
    <property type="project" value="TreeGrafter"/>
</dbReference>
<evidence type="ECO:0000256" key="2">
    <source>
        <dbReference type="ARBA" id="ARBA00022840"/>
    </source>
</evidence>
<protein>
    <recommendedName>
        <fullName evidence="9">DnaK family protein</fullName>
    </recommendedName>
</protein>
<dbReference type="Gene3D" id="3.90.640.10">
    <property type="entry name" value="Actin, Chain A, domain 4"/>
    <property type="match status" value="1"/>
</dbReference>
<comment type="caution">
    <text evidence="7">The sequence shown here is derived from an EMBL/GenBank/DDBJ whole genome shotgun (WGS) entry which is preliminary data.</text>
</comment>
<feature type="chain" id="PRO_5043586457" description="DnaK family protein" evidence="6">
    <location>
        <begin position="32"/>
        <end position="815"/>
    </location>
</feature>
<dbReference type="Gene3D" id="1.20.1270.10">
    <property type="match status" value="1"/>
</dbReference>
<feature type="signal peptide" evidence="6">
    <location>
        <begin position="1"/>
        <end position="31"/>
    </location>
</feature>
<name>A0AAV9IN47_9RHOD</name>
<evidence type="ECO:0000256" key="5">
    <source>
        <dbReference type="SAM" id="MobiDB-lite"/>
    </source>
</evidence>
<evidence type="ECO:0000256" key="1">
    <source>
        <dbReference type="ARBA" id="ARBA00022741"/>
    </source>
</evidence>
<gene>
    <name evidence="7" type="ORF">GAYE_SCF64G6730</name>
</gene>
<keyword evidence="8" id="KW-1185">Reference proteome</keyword>
<feature type="coiled-coil region" evidence="4">
    <location>
        <begin position="697"/>
        <end position="724"/>
    </location>
</feature>
<dbReference type="Gene3D" id="3.30.420.40">
    <property type="match status" value="3"/>
</dbReference>
<evidence type="ECO:0000313" key="7">
    <source>
        <dbReference type="EMBL" id="KAK4528784.1"/>
    </source>
</evidence>
<dbReference type="InterPro" id="IPR013126">
    <property type="entry name" value="Hsp_70_fam"/>
</dbReference>
<organism evidence="7 8">
    <name type="scientific">Galdieria yellowstonensis</name>
    <dbReference type="NCBI Taxonomy" id="3028027"/>
    <lineage>
        <taxon>Eukaryota</taxon>
        <taxon>Rhodophyta</taxon>
        <taxon>Bangiophyceae</taxon>
        <taxon>Galdieriales</taxon>
        <taxon>Galdieriaceae</taxon>
        <taxon>Galdieria</taxon>
    </lineage>
</organism>
<dbReference type="InterPro" id="IPR029048">
    <property type="entry name" value="HSP70_C_sf"/>
</dbReference>